<keyword evidence="1" id="KW-1133">Transmembrane helix</keyword>
<gene>
    <name evidence="2" type="ORF">GCWU0000282_002728</name>
</gene>
<sequence>MLTDVICFGKHRDQQFVKSKTGYRLIYSLWTLFFGGMCLIMGSMSGVDHTFDTIYDSYKLYFTECNYTENQGMKPNDPRNNMFTLEYYVKINEDHMEDVIIHIIEDNGSIYREYKLNSLCVNYLGDNRYIVYCGEVMISTVEIKKAMLLKKLIFQWDREKLEKILQQGG</sequence>
<proteinExistence type="predicted"/>
<comment type="caution">
    <text evidence="2">The sequence shown here is derived from an EMBL/GenBank/DDBJ whole genome shotgun (WGS) entry which is preliminary data.</text>
</comment>
<protein>
    <submittedName>
        <fullName evidence="2">Uncharacterized protein</fullName>
    </submittedName>
</protein>
<accession>V2Z4Q4</accession>
<keyword evidence="1" id="KW-0812">Transmembrane</keyword>
<dbReference type="AlphaFoldDB" id="V2Z4Q4"/>
<name>V2Z4Q4_9FIRM</name>
<keyword evidence="3" id="KW-1185">Reference proteome</keyword>
<evidence type="ECO:0000313" key="3">
    <source>
        <dbReference type="Proteomes" id="UP000018227"/>
    </source>
</evidence>
<keyword evidence="1" id="KW-0472">Membrane</keyword>
<evidence type="ECO:0000313" key="2">
    <source>
        <dbReference type="EMBL" id="ESL01910.1"/>
    </source>
</evidence>
<dbReference type="Proteomes" id="UP000018227">
    <property type="component" value="Unassembled WGS sequence"/>
</dbReference>
<dbReference type="HOGENOM" id="CLU_1413271_0_0_9"/>
<evidence type="ECO:0000256" key="1">
    <source>
        <dbReference type="SAM" id="Phobius"/>
    </source>
</evidence>
<feature type="transmembrane region" description="Helical" evidence="1">
    <location>
        <begin position="25"/>
        <end position="44"/>
    </location>
</feature>
<dbReference type="EMBL" id="ACIL03000017">
    <property type="protein sequence ID" value="ESL01910.1"/>
    <property type="molecule type" value="Genomic_DNA"/>
</dbReference>
<organism evidence="2 3">
    <name type="scientific">Catonella morbi ATCC 51271</name>
    <dbReference type="NCBI Taxonomy" id="592026"/>
    <lineage>
        <taxon>Bacteria</taxon>
        <taxon>Bacillati</taxon>
        <taxon>Bacillota</taxon>
        <taxon>Clostridia</taxon>
        <taxon>Lachnospirales</taxon>
        <taxon>Lachnospiraceae</taxon>
        <taxon>Catonella</taxon>
    </lineage>
</organism>
<reference evidence="2 3" key="1">
    <citation type="submission" date="2013-06" db="EMBL/GenBank/DDBJ databases">
        <authorList>
            <person name="Weinstock G."/>
            <person name="Sodergren E."/>
            <person name="Clifton S."/>
            <person name="Fulton L."/>
            <person name="Fulton B."/>
            <person name="Courtney L."/>
            <person name="Fronick C."/>
            <person name="Harrison M."/>
            <person name="Strong C."/>
            <person name="Farmer C."/>
            <person name="Delahaunty K."/>
            <person name="Markovic C."/>
            <person name="Hall O."/>
            <person name="Minx P."/>
            <person name="Tomlinson C."/>
            <person name="Mitreva M."/>
            <person name="Nelson J."/>
            <person name="Hou S."/>
            <person name="Wollam A."/>
            <person name="Pepin K.H."/>
            <person name="Johnson M."/>
            <person name="Bhonagiri V."/>
            <person name="Nash W.E."/>
            <person name="Warren W."/>
            <person name="Chinwalla A."/>
            <person name="Mardis E.R."/>
            <person name="Wilson R.K."/>
        </authorList>
    </citation>
    <scope>NUCLEOTIDE SEQUENCE [LARGE SCALE GENOMIC DNA]</scope>
    <source>
        <strain evidence="2 3">ATCC 51271</strain>
    </source>
</reference>